<accession>A0A8H5C649</accession>
<dbReference type="CDD" id="cd11296">
    <property type="entry name" value="O-FucT_like"/>
    <property type="match status" value="1"/>
</dbReference>
<organism evidence="2 3">
    <name type="scientific">Ephemerocybe angulata</name>
    <dbReference type="NCBI Taxonomy" id="980116"/>
    <lineage>
        <taxon>Eukaryota</taxon>
        <taxon>Fungi</taxon>
        <taxon>Dikarya</taxon>
        <taxon>Basidiomycota</taxon>
        <taxon>Agaricomycotina</taxon>
        <taxon>Agaricomycetes</taxon>
        <taxon>Agaricomycetidae</taxon>
        <taxon>Agaricales</taxon>
        <taxon>Agaricineae</taxon>
        <taxon>Psathyrellaceae</taxon>
        <taxon>Ephemerocybe</taxon>
    </lineage>
</organism>
<gene>
    <name evidence="2" type="ORF">D9611_011942</name>
</gene>
<feature type="region of interest" description="Disordered" evidence="1">
    <location>
        <begin position="729"/>
        <end position="754"/>
    </location>
</feature>
<reference evidence="2 3" key="1">
    <citation type="journal article" date="2020" name="ISME J.">
        <title>Uncovering the hidden diversity of litter-decomposition mechanisms in mushroom-forming fungi.</title>
        <authorList>
            <person name="Floudas D."/>
            <person name="Bentzer J."/>
            <person name="Ahren D."/>
            <person name="Johansson T."/>
            <person name="Persson P."/>
            <person name="Tunlid A."/>
        </authorList>
    </citation>
    <scope>NUCLEOTIDE SEQUENCE [LARGE SCALE GENOMIC DNA]</scope>
    <source>
        <strain evidence="2 3">CBS 175.51</strain>
    </source>
</reference>
<dbReference type="OrthoDB" id="423313at2759"/>
<feature type="compositionally biased region" description="Low complexity" evidence="1">
    <location>
        <begin position="731"/>
        <end position="747"/>
    </location>
</feature>
<evidence type="ECO:0000313" key="3">
    <source>
        <dbReference type="Proteomes" id="UP000541558"/>
    </source>
</evidence>
<evidence type="ECO:0000256" key="1">
    <source>
        <dbReference type="SAM" id="MobiDB-lite"/>
    </source>
</evidence>
<name>A0A8H5C649_9AGAR</name>
<dbReference type="SUPFAM" id="SSF52047">
    <property type="entry name" value="RNI-like"/>
    <property type="match status" value="1"/>
</dbReference>
<sequence length="1088" mass="122476">MLKNLLLRSRQVVAAPGYSTTAIEPQYTGSPVPRLFRCNDTPTEEERVAILGYIEILLAKLDNPKPLAAGIDPRSTHDGSRFQLKAKREHHRKLLDLHRALIQGFRSLPSEILEVIFEDTLEIASSDSRHQQLITLMRVCSSWRLTALHYPRLWSTLPEVDWDRYSSHYRGDGPELKRRALLWLKRTTTIYLEHSGTYPLTFTFRFLSGIDGPLLLEFESLFMALVAQCHRWANVDLHISLAMLTKASRIAGHLPLLRSLSLNMHGLEPPTESIPIFSCCPSLLHVTLQDCWLPEEESKPMVDLPWSQLKTFRISHYSSLGVHTYGKNNMDTDAISSRIDVGRGGRAYLEKQISSLAPSSITELDVEVGRYGDTGPGCIRYITEELTLPSLISLRLSIWPLAMRDDSHTPFSHALPLIRRSGCSLKRLEVAGSGCVWRDSVGALVQILELSDTLEELVYGLIPADALKALVYEVDSTYHRGPLAPKLRRLKMHIPKTVTTDLFSSTIDCAAINATAKSRCRFPTPSSEVVELSLEIHSPSNDVSRHAFHMLENELSPLAPRPFSSLPQDELFKNWNTQLQRVGHTFLYGSVIKPSYYQEAKKINTLLKAMEGYKVENSRAEYILLLKHDIPKLLFRCFAISGFTNQFIAYMHIVYLAMLSNRVPVIPPIVPAAHINTTAPSIPFSLIFSLPHLRHALRLPIIEWSDLKSFPASHPAPYPSFYPANLDPPEEFSTTSTSASSPNPDSDSNSDTEGDWTRLDALGCWSLRQRSFPYPTWSVETENALRLDVSYTRVPDMCYLDEDDFSDEHTVFAKLAALIMPTPGHGRSLTKKQGGEAKGIEKRAKTNEWIQDEDGDWDQLEHLGGSRFGYALAPSHSPLACFDFLYYVSTGLKKWEFEERWSPAWNIVGTHLKWDARLERVARGYVRRAFGLSSEEELPPMITVHIRRGDFASGAHCPPSTPFGKACYIPLEKYQKAVTDLQAGLSKALGMKIDKVLVASDEESPEFWSNITSYGWSHINHTAPFDRTYSKATQTYLDYVNEWLPILVDQAAMSLGLGFVGTRSSTYSILSARRVEDWNGGMATLVSA</sequence>
<evidence type="ECO:0008006" key="4">
    <source>
        <dbReference type="Google" id="ProtNLM"/>
    </source>
</evidence>
<evidence type="ECO:0000313" key="2">
    <source>
        <dbReference type="EMBL" id="KAF5334687.1"/>
    </source>
</evidence>
<keyword evidence="3" id="KW-1185">Reference proteome</keyword>
<comment type="caution">
    <text evidence="2">The sequence shown here is derived from an EMBL/GenBank/DDBJ whole genome shotgun (WGS) entry which is preliminary data.</text>
</comment>
<dbReference type="Gene3D" id="1.20.1280.50">
    <property type="match status" value="1"/>
</dbReference>
<protein>
    <recommendedName>
        <fullName evidence="4">F-box domain-containing protein</fullName>
    </recommendedName>
</protein>
<dbReference type="Gene3D" id="3.40.50.11350">
    <property type="match status" value="1"/>
</dbReference>
<dbReference type="AlphaFoldDB" id="A0A8H5C649"/>
<dbReference type="Proteomes" id="UP000541558">
    <property type="component" value="Unassembled WGS sequence"/>
</dbReference>
<dbReference type="EMBL" id="JAACJK010000067">
    <property type="protein sequence ID" value="KAF5334687.1"/>
    <property type="molecule type" value="Genomic_DNA"/>
</dbReference>
<proteinExistence type="predicted"/>